<dbReference type="WBParaSite" id="RSKR_0000193850.1">
    <property type="protein sequence ID" value="RSKR_0000193850.1"/>
    <property type="gene ID" value="RSKR_0000193850"/>
</dbReference>
<reference evidence="2" key="1">
    <citation type="submission" date="2016-11" db="UniProtKB">
        <authorList>
            <consortium name="WormBaseParasite"/>
        </authorList>
    </citation>
    <scope>IDENTIFICATION</scope>
    <source>
        <strain evidence="2">KR3021</strain>
    </source>
</reference>
<accession>A0AC35TLE4</accession>
<name>A0AC35TLE4_9BILA</name>
<protein>
    <submittedName>
        <fullName evidence="2">KH domain-containing protein</fullName>
    </submittedName>
</protein>
<dbReference type="Proteomes" id="UP000095286">
    <property type="component" value="Unplaced"/>
</dbReference>
<sequence length="249" mass="27961">MTMSHIAKSISEDVYSFQSRIYSVDGYLFKSNGKDGCSKVENEITEKISIKIYLNTHSRFNNVTGRIVGPRGMTIQNLQKVTDTRILIRGNGSFGKGQVCKKEVSDEKLHVLIVSEDCCENSLERINHCASLIERLIKCPAKVNELKCQQFKQSANIKDSSKLTSVRKSTVQPGQDKSRVLHGALEPFLNENKVCSLKTLHFPSGFCTSHAGKKTWPISKEGVFRSFYPSSGFHHFLTVLMQFLALKLP</sequence>
<organism evidence="1 2">
    <name type="scientific">Rhabditophanes sp. KR3021</name>
    <dbReference type="NCBI Taxonomy" id="114890"/>
    <lineage>
        <taxon>Eukaryota</taxon>
        <taxon>Metazoa</taxon>
        <taxon>Ecdysozoa</taxon>
        <taxon>Nematoda</taxon>
        <taxon>Chromadorea</taxon>
        <taxon>Rhabditida</taxon>
        <taxon>Tylenchina</taxon>
        <taxon>Panagrolaimomorpha</taxon>
        <taxon>Strongyloidoidea</taxon>
        <taxon>Alloionematidae</taxon>
        <taxon>Rhabditophanes</taxon>
    </lineage>
</organism>
<evidence type="ECO:0000313" key="2">
    <source>
        <dbReference type="WBParaSite" id="RSKR_0000193850.1"/>
    </source>
</evidence>
<evidence type="ECO:0000313" key="1">
    <source>
        <dbReference type="Proteomes" id="UP000095286"/>
    </source>
</evidence>
<proteinExistence type="predicted"/>